<evidence type="ECO:0000313" key="11">
    <source>
        <dbReference type="Proteomes" id="UP000184603"/>
    </source>
</evidence>
<dbReference type="SUPFAM" id="SSF56954">
    <property type="entry name" value="Outer membrane efflux proteins (OEP)"/>
    <property type="match status" value="1"/>
</dbReference>
<sequence length="417" mass="47395">MKIVSILACGVLLGSAVQAAELADMQKMAIENRAVVQRYITAVEKSEKDVTIAKGAYYPSVDISYIANSLDDTNLSNLDSENSIASGRVSWNIFSGFRDKYNLATAEQLREVENQRLAAIRQDIQLNVALSYLYVFDRKANLRVSEDAYKTLEQFYRDGENRFEVGLIGKNELLKFRVDYDNADITMKAAQATLDTSVNTLSREVGTEITLPELIFAEFDKMPKELDEEAYRQKMLSSRSEIKALEGLIGASDSQIQAAYSDYYPKVDLVGSYSNYDDNYVNGAGDNSEDELRAQMVLSMNLFRGFTKEAKTSKAKLEKRQLQYDLQELKDTFTNDLRNIFIDYRISLANVEVARRSIEQAQENLRITRLKYEEGLQRESDLLDAITNLSRAQANEVAVVRTVYLNYFRITRMVDGF</sequence>
<keyword evidence="8" id="KW-0175">Coiled coil</keyword>
<keyword evidence="6" id="KW-0472">Membrane</keyword>
<accession>A0A1M7Y4T1</accession>
<evidence type="ECO:0000256" key="1">
    <source>
        <dbReference type="ARBA" id="ARBA00004442"/>
    </source>
</evidence>
<name>A0A1M7Y4T1_9BACT</name>
<reference evidence="10 11" key="1">
    <citation type="submission" date="2016-12" db="EMBL/GenBank/DDBJ databases">
        <authorList>
            <person name="Song W.-J."/>
            <person name="Kurnit D.M."/>
        </authorList>
    </citation>
    <scope>NUCLEOTIDE SEQUENCE [LARGE SCALE GENOMIC DNA]</scope>
    <source>
        <strain evidence="10 11">DSM 18488</strain>
    </source>
</reference>
<dbReference type="AlphaFoldDB" id="A0A1M7Y4T1"/>
<feature type="chain" id="PRO_5012952341" evidence="9">
    <location>
        <begin position="20"/>
        <end position="417"/>
    </location>
</feature>
<keyword evidence="11" id="KW-1185">Reference proteome</keyword>
<evidence type="ECO:0000256" key="5">
    <source>
        <dbReference type="ARBA" id="ARBA00022692"/>
    </source>
</evidence>
<comment type="subcellular location">
    <subcellularLocation>
        <location evidence="1">Cell outer membrane</location>
    </subcellularLocation>
</comment>
<feature type="coiled-coil region" evidence="8">
    <location>
        <begin position="312"/>
        <end position="378"/>
    </location>
</feature>
<dbReference type="Pfam" id="PF02321">
    <property type="entry name" value="OEP"/>
    <property type="match status" value="2"/>
</dbReference>
<evidence type="ECO:0000313" key="10">
    <source>
        <dbReference type="EMBL" id="SHO47150.1"/>
    </source>
</evidence>
<evidence type="ECO:0000256" key="3">
    <source>
        <dbReference type="ARBA" id="ARBA00022448"/>
    </source>
</evidence>
<dbReference type="GO" id="GO:0015562">
    <property type="term" value="F:efflux transmembrane transporter activity"/>
    <property type="evidence" value="ECO:0007669"/>
    <property type="project" value="InterPro"/>
</dbReference>
<dbReference type="RefSeq" id="WP_073613082.1">
    <property type="nucleotide sequence ID" value="NZ_FRFE01000007.1"/>
</dbReference>
<dbReference type="Proteomes" id="UP000184603">
    <property type="component" value="Unassembled WGS sequence"/>
</dbReference>
<dbReference type="GO" id="GO:0015288">
    <property type="term" value="F:porin activity"/>
    <property type="evidence" value="ECO:0007669"/>
    <property type="project" value="TreeGrafter"/>
</dbReference>
<dbReference type="EMBL" id="FRFE01000007">
    <property type="protein sequence ID" value="SHO47150.1"/>
    <property type="molecule type" value="Genomic_DNA"/>
</dbReference>
<dbReference type="GO" id="GO:0009279">
    <property type="term" value="C:cell outer membrane"/>
    <property type="evidence" value="ECO:0007669"/>
    <property type="project" value="UniProtKB-SubCell"/>
</dbReference>
<evidence type="ECO:0000256" key="4">
    <source>
        <dbReference type="ARBA" id="ARBA00022452"/>
    </source>
</evidence>
<dbReference type="PANTHER" id="PTHR30026:SF20">
    <property type="entry name" value="OUTER MEMBRANE PROTEIN TOLC"/>
    <property type="match status" value="1"/>
</dbReference>
<keyword evidence="4" id="KW-1134">Transmembrane beta strand</keyword>
<dbReference type="Gene3D" id="1.20.1600.10">
    <property type="entry name" value="Outer membrane efflux proteins (OEP)"/>
    <property type="match status" value="1"/>
</dbReference>
<dbReference type="GO" id="GO:1990281">
    <property type="term" value="C:efflux pump complex"/>
    <property type="evidence" value="ECO:0007669"/>
    <property type="project" value="TreeGrafter"/>
</dbReference>
<dbReference type="STRING" id="1121416.SAMN02745220_01758"/>
<feature type="signal peptide" evidence="9">
    <location>
        <begin position="1"/>
        <end position="19"/>
    </location>
</feature>
<keyword evidence="5" id="KW-0812">Transmembrane</keyword>
<dbReference type="OrthoDB" id="9814032at2"/>
<keyword evidence="9" id="KW-0732">Signal</keyword>
<dbReference type="PANTHER" id="PTHR30026">
    <property type="entry name" value="OUTER MEMBRANE PROTEIN TOLC"/>
    <property type="match status" value="1"/>
</dbReference>
<evidence type="ECO:0000256" key="2">
    <source>
        <dbReference type="ARBA" id="ARBA00007613"/>
    </source>
</evidence>
<gene>
    <name evidence="10" type="ORF">SAMN02745220_01758</name>
</gene>
<evidence type="ECO:0000256" key="6">
    <source>
        <dbReference type="ARBA" id="ARBA00023136"/>
    </source>
</evidence>
<dbReference type="InterPro" id="IPR003423">
    <property type="entry name" value="OMP_efflux"/>
</dbReference>
<organism evidence="10 11">
    <name type="scientific">Desulfopila aestuarii DSM 18488</name>
    <dbReference type="NCBI Taxonomy" id="1121416"/>
    <lineage>
        <taxon>Bacteria</taxon>
        <taxon>Pseudomonadati</taxon>
        <taxon>Thermodesulfobacteriota</taxon>
        <taxon>Desulfobulbia</taxon>
        <taxon>Desulfobulbales</taxon>
        <taxon>Desulfocapsaceae</taxon>
        <taxon>Desulfopila</taxon>
    </lineage>
</organism>
<comment type="similarity">
    <text evidence="2">Belongs to the outer membrane factor (OMF) (TC 1.B.17) family.</text>
</comment>
<evidence type="ECO:0000256" key="7">
    <source>
        <dbReference type="ARBA" id="ARBA00023237"/>
    </source>
</evidence>
<protein>
    <submittedName>
        <fullName evidence="10">Outer membrane protein TolC</fullName>
    </submittedName>
</protein>
<evidence type="ECO:0000256" key="9">
    <source>
        <dbReference type="SAM" id="SignalP"/>
    </source>
</evidence>
<dbReference type="InterPro" id="IPR051906">
    <property type="entry name" value="TolC-like"/>
</dbReference>
<proteinExistence type="inferred from homology"/>
<keyword evidence="3" id="KW-0813">Transport</keyword>
<keyword evidence="7" id="KW-0998">Cell outer membrane</keyword>
<evidence type="ECO:0000256" key="8">
    <source>
        <dbReference type="SAM" id="Coils"/>
    </source>
</evidence>